<keyword evidence="3" id="KW-1185">Reference proteome</keyword>
<dbReference type="AlphaFoldDB" id="A0A9W9LBT4"/>
<evidence type="ECO:0000256" key="1">
    <source>
        <dbReference type="SAM" id="MobiDB-lite"/>
    </source>
</evidence>
<gene>
    <name evidence="2" type="ORF">N7515_001171</name>
</gene>
<feature type="region of interest" description="Disordered" evidence="1">
    <location>
        <begin position="476"/>
        <end position="498"/>
    </location>
</feature>
<evidence type="ECO:0000313" key="2">
    <source>
        <dbReference type="EMBL" id="KAJ5146607.1"/>
    </source>
</evidence>
<feature type="compositionally biased region" description="Polar residues" evidence="1">
    <location>
        <begin position="319"/>
        <end position="338"/>
    </location>
</feature>
<dbReference type="GeneID" id="81401085"/>
<feature type="compositionally biased region" description="Basic and acidic residues" evidence="1">
    <location>
        <begin position="239"/>
        <end position="255"/>
    </location>
</feature>
<organism evidence="2 3">
    <name type="scientific">Penicillium bovifimosum</name>
    <dbReference type="NCBI Taxonomy" id="126998"/>
    <lineage>
        <taxon>Eukaryota</taxon>
        <taxon>Fungi</taxon>
        <taxon>Dikarya</taxon>
        <taxon>Ascomycota</taxon>
        <taxon>Pezizomycotina</taxon>
        <taxon>Eurotiomycetes</taxon>
        <taxon>Eurotiomycetidae</taxon>
        <taxon>Eurotiales</taxon>
        <taxon>Aspergillaceae</taxon>
        <taxon>Penicillium</taxon>
    </lineage>
</organism>
<proteinExistence type="predicted"/>
<dbReference type="EMBL" id="JAPQKL010000001">
    <property type="protein sequence ID" value="KAJ5146607.1"/>
    <property type="molecule type" value="Genomic_DNA"/>
</dbReference>
<protein>
    <submittedName>
        <fullName evidence="2">Uncharacterized protein</fullName>
    </submittedName>
</protein>
<reference evidence="2" key="1">
    <citation type="submission" date="2022-11" db="EMBL/GenBank/DDBJ databases">
        <authorList>
            <person name="Petersen C."/>
        </authorList>
    </citation>
    <scope>NUCLEOTIDE SEQUENCE</scope>
    <source>
        <strain evidence="2">IBT 22155</strain>
    </source>
</reference>
<dbReference type="RefSeq" id="XP_056527081.1">
    <property type="nucleotide sequence ID" value="XM_056661915.1"/>
</dbReference>
<sequence length="498" mass="54269">IWDQNKKRPEVNISRGHFHASSEVDTLLAPNKLAEEVTIDSSNEFDMDFLNASSERDANVAISNIHMASRELPDDVSSSDLGQGLSDQRHDDFQGDEHHESNVTSSSQDITQGGGLEQSTPLYSTSVRDGLCIPVAEEEILSRTEAYENTDEATMEGDILPHSNPTIDIADGNTMVNGQVLDHAGQEKQSTPTDLLPGDAGIEADKLGSKRAACAIGKSMPAEKYNRQPVSESHGVIGQEKDRAAAHDNEGELQRRGAGSLSASPKLLQNGTLTRSIARTFQDSEKQSPCSPTGEVVGFCPVLDPAPVLDQPSVVISNCRSQEGGTKDTVTITRMASSNRKRDRDEYISDDSSDDPNGPDDANYVGKSGEDAHGNSVPFHRLKRAKRPAVQLKPRPPRQNTKRLSVDEAVQSKVAADQTSPTSLHDIETIPIRGFLTRQILLSRVIYSVMKSRQSIPALRDQAELLHIMETKLAASLPSNPPERVPRWENDRANPIPV</sequence>
<feature type="non-terminal residue" evidence="2">
    <location>
        <position position="498"/>
    </location>
</feature>
<evidence type="ECO:0000313" key="3">
    <source>
        <dbReference type="Proteomes" id="UP001149079"/>
    </source>
</evidence>
<feature type="region of interest" description="Disordered" evidence="1">
    <location>
        <begin position="319"/>
        <end position="417"/>
    </location>
</feature>
<dbReference type="OrthoDB" id="2143914at2759"/>
<feature type="compositionally biased region" description="Polar residues" evidence="1">
    <location>
        <begin position="102"/>
        <end position="122"/>
    </location>
</feature>
<feature type="compositionally biased region" description="Basic and acidic residues" evidence="1">
    <location>
        <begin position="87"/>
        <end position="101"/>
    </location>
</feature>
<reference evidence="2" key="2">
    <citation type="journal article" date="2023" name="IMA Fungus">
        <title>Comparative genomic study of the Penicillium genus elucidates a diverse pangenome and 15 lateral gene transfer events.</title>
        <authorList>
            <person name="Petersen C."/>
            <person name="Sorensen T."/>
            <person name="Nielsen M.R."/>
            <person name="Sondergaard T.E."/>
            <person name="Sorensen J.L."/>
            <person name="Fitzpatrick D.A."/>
            <person name="Frisvad J.C."/>
            <person name="Nielsen K.L."/>
        </authorList>
    </citation>
    <scope>NUCLEOTIDE SEQUENCE</scope>
    <source>
        <strain evidence="2">IBT 22155</strain>
    </source>
</reference>
<feature type="region of interest" description="Disordered" evidence="1">
    <location>
        <begin position="71"/>
        <end position="122"/>
    </location>
</feature>
<feature type="compositionally biased region" description="Acidic residues" evidence="1">
    <location>
        <begin position="348"/>
        <end position="358"/>
    </location>
</feature>
<comment type="caution">
    <text evidence="2">The sequence shown here is derived from an EMBL/GenBank/DDBJ whole genome shotgun (WGS) entry which is preliminary data.</text>
</comment>
<accession>A0A9W9LBT4</accession>
<name>A0A9W9LBT4_9EURO</name>
<feature type="region of interest" description="Disordered" evidence="1">
    <location>
        <begin position="226"/>
        <end position="269"/>
    </location>
</feature>
<dbReference type="Proteomes" id="UP001149079">
    <property type="component" value="Unassembled WGS sequence"/>
</dbReference>